<name>A0ACC3SUG3_LIPKO</name>
<accession>A0ACC3SUG3</accession>
<proteinExistence type="predicted"/>
<keyword evidence="2" id="KW-1185">Reference proteome</keyword>
<dbReference type="Proteomes" id="UP001433508">
    <property type="component" value="Unassembled WGS sequence"/>
</dbReference>
<reference evidence="2" key="1">
    <citation type="journal article" date="2024" name="Front. Bioeng. Biotechnol.">
        <title>Genome-scale model development and genomic sequencing of the oleaginous clade Lipomyces.</title>
        <authorList>
            <person name="Czajka J.J."/>
            <person name="Han Y."/>
            <person name="Kim J."/>
            <person name="Mondo S.J."/>
            <person name="Hofstad B.A."/>
            <person name="Robles A."/>
            <person name="Haridas S."/>
            <person name="Riley R."/>
            <person name="LaButti K."/>
            <person name="Pangilinan J."/>
            <person name="Andreopoulos W."/>
            <person name="Lipzen A."/>
            <person name="Yan J."/>
            <person name="Wang M."/>
            <person name="Ng V."/>
            <person name="Grigoriev I.V."/>
            <person name="Spatafora J.W."/>
            <person name="Magnuson J.K."/>
            <person name="Baker S.E."/>
            <person name="Pomraning K.R."/>
        </authorList>
    </citation>
    <scope>NUCLEOTIDE SEQUENCE [LARGE SCALE GENOMIC DNA]</scope>
    <source>
        <strain evidence="2">CBS 7786</strain>
    </source>
</reference>
<protein>
    <submittedName>
        <fullName evidence="1">Uncharacterized protein</fullName>
    </submittedName>
</protein>
<comment type="caution">
    <text evidence="1">The sequence shown here is derived from an EMBL/GenBank/DDBJ whole genome shotgun (WGS) entry which is preliminary data.</text>
</comment>
<evidence type="ECO:0000313" key="1">
    <source>
        <dbReference type="EMBL" id="KAK9235262.1"/>
    </source>
</evidence>
<organism evidence="1 2">
    <name type="scientific">Lipomyces kononenkoae</name>
    <name type="common">Yeast</name>
    <dbReference type="NCBI Taxonomy" id="34357"/>
    <lineage>
        <taxon>Eukaryota</taxon>
        <taxon>Fungi</taxon>
        <taxon>Dikarya</taxon>
        <taxon>Ascomycota</taxon>
        <taxon>Saccharomycotina</taxon>
        <taxon>Lipomycetes</taxon>
        <taxon>Lipomycetales</taxon>
        <taxon>Lipomycetaceae</taxon>
        <taxon>Lipomyces</taxon>
    </lineage>
</organism>
<sequence>MRMTVIPNCSRKLSSSCLVQSRKGHDPEDSTTNFATSDSLESEIDFIKPPHRRGRWNLPTPKYDPPGTSRPTNSKLELPSNWRKVQNLPKWKKHQLAVKEKIGGAYWDPRKKLSPEARVALRAFKEEYPEIKSSEIAKFFGISGESVRRILKSKWQPLTDEEHQKFLSRWENRRERILDTWVKIGRIPPRRKKEDVESHGHGKEQDSASSKDDA</sequence>
<evidence type="ECO:0000313" key="2">
    <source>
        <dbReference type="Proteomes" id="UP001433508"/>
    </source>
</evidence>
<dbReference type="EMBL" id="MU971423">
    <property type="protein sequence ID" value="KAK9235262.1"/>
    <property type="molecule type" value="Genomic_DNA"/>
</dbReference>
<gene>
    <name evidence="1" type="ORF">V1525DRAFT_410478</name>
</gene>